<evidence type="ECO:0008006" key="3">
    <source>
        <dbReference type="Google" id="ProtNLM"/>
    </source>
</evidence>
<accession>A0A2W7I550</accession>
<organism evidence="1 2">
    <name type="scientific">Mesonia algae</name>
    <dbReference type="NCBI Taxonomy" id="213248"/>
    <lineage>
        <taxon>Bacteria</taxon>
        <taxon>Pseudomonadati</taxon>
        <taxon>Bacteroidota</taxon>
        <taxon>Flavobacteriia</taxon>
        <taxon>Flavobacteriales</taxon>
        <taxon>Flavobacteriaceae</taxon>
        <taxon>Mesonia</taxon>
    </lineage>
</organism>
<reference evidence="1 2" key="1">
    <citation type="submission" date="2018-06" db="EMBL/GenBank/DDBJ databases">
        <title>Genomic Encyclopedia of Archaeal and Bacterial Type Strains, Phase II (KMG-II): from individual species to whole genera.</title>
        <authorList>
            <person name="Goeker M."/>
        </authorList>
    </citation>
    <scope>NUCLEOTIDE SEQUENCE [LARGE SCALE GENOMIC DNA]</scope>
    <source>
        <strain evidence="1 2">DSM 15361</strain>
    </source>
</reference>
<protein>
    <recommendedName>
        <fullName evidence="3">SpoIIAA-like protein</fullName>
    </recommendedName>
</protein>
<keyword evidence="2" id="KW-1185">Reference proteome</keyword>
<comment type="caution">
    <text evidence="1">The sequence shown here is derived from an EMBL/GenBank/DDBJ whole genome shotgun (WGS) entry which is preliminary data.</text>
</comment>
<gene>
    <name evidence="1" type="ORF">LX95_01667</name>
</gene>
<dbReference type="EMBL" id="QKYV01000004">
    <property type="protein sequence ID" value="PZW40602.1"/>
    <property type="molecule type" value="Genomic_DNA"/>
</dbReference>
<sequence length="125" mass="14601">MSRTSPITVISNEITTIEIYESYAISTITEGLALDHEHIDWFSDLFDKYYPNTKFGYIANRVNAYSINPLTYYTTAQYKNLSAFAIVCKSQSQKDMALYEKRFYNKPFNVFMEIESAINWVEETI</sequence>
<name>A0A2W7I550_9FLAO</name>
<dbReference type="AlphaFoldDB" id="A0A2W7I550"/>
<proteinExistence type="predicted"/>
<evidence type="ECO:0000313" key="1">
    <source>
        <dbReference type="EMBL" id="PZW40602.1"/>
    </source>
</evidence>
<dbReference type="RefSeq" id="WP_111540974.1">
    <property type="nucleotide sequence ID" value="NZ_QKYV01000004.1"/>
</dbReference>
<dbReference type="Proteomes" id="UP000249542">
    <property type="component" value="Unassembled WGS sequence"/>
</dbReference>
<evidence type="ECO:0000313" key="2">
    <source>
        <dbReference type="Proteomes" id="UP000249542"/>
    </source>
</evidence>